<evidence type="ECO:0000256" key="1">
    <source>
        <dbReference type="SAM" id="Phobius"/>
    </source>
</evidence>
<evidence type="ECO:0008006" key="3">
    <source>
        <dbReference type="Google" id="ProtNLM"/>
    </source>
</evidence>
<dbReference type="EMBL" id="UOEU01000181">
    <property type="protein sequence ID" value="VAW31218.1"/>
    <property type="molecule type" value="Genomic_DNA"/>
</dbReference>
<dbReference type="InterPro" id="IPR052724">
    <property type="entry name" value="GT117_domain-containing"/>
</dbReference>
<organism evidence="2">
    <name type="scientific">hydrothermal vent metagenome</name>
    <dbReference type="NCBI Taxonomy" id="652676"/>
    <lineage>
        <taxon>unclassified sequences</taxon>
        <taxon>metagenomes</taxon>
        <taxon>ecological metagenomes</taxon>
    </lineage>
</organism>
<proteinExistence type="predicted"/>
<sequence length="346" mass="39150">GLTLAFVPLVWQQAIVTEVYALNLMIVSLFVWSLLGKRPSWFSGLLLGLSLTTHLTSAFLLPFALLLLPQKHWKQFAFGTLLGLTPFLLLPWLAQPNSPILWGDPNTITGWWWLVSAQIYQPNQFALPQTEIAPRVMAWASVWLRQLLFVGWLLLLWAGWQEKQKKVWAGLVGTAVLYLSYAFFYDAPDALVLTLPAWFFLSLALATAFKWLGYWAFLLPFASILLNFNPIRDASIDNIRPFAEQILNSSPANAILITSGDPDIFALWYFHHGEGQRPDIIVVDDQLFAFDWYRARLQKLHPRLAGLATDDVPNFRAANASQRPTCTVKLSEANRPVAQKSCVEEP</sequence>
<evidence type="ECO:0000313" key="2">
    <source>
        <dbReference type="EMBL" id="VAW31218.1"/>
    </source>
</evidence>
<keyword evidence="1" id="KW-0812">Transmembrane</keyword>
<feature type="transmembrane region" description="Helical" evidence="1">
    <location>
        <begin position="41"/>
        <end position="68"/>
    </location>
</feature>
<dbReference type="Pfam" id="PF11028">
    <property type="entry name" value="TMEM260-like"/>
    <property type="match status" value="1"/>
</dbReference>
<dbReference type="PANTHER" id="PTHR16214:SF3">
    <property type="entry name" value="TRANSMEMBRANE PROTEIN 260"/>
    <property type="match status" value="1"/>
</dbReference>
<feature type="transmembrane region" description="Helical" evidence="1">
    <location>
        <begin position="197"/>
        <end position="226"/>
    </location>
</feature>
<dbReference type="AlphaFoldDB" id="A0A3B0UKH1"/>
<feature type="non-terminal residue" evidence="2">
    <location>
        <position position="1"/>
    </location>
</feature>
<name>A0A3B0UKH1_9ZZZZ</name>
<feature type="transmembrane region" description="Helical" evidence="1">
    <location>
        <begin position="75"/>
        <end position="94"/>
    </location>
</feature>
<dbReference type="PANTHER" id="PTHR16214">
    <property type="entry name" value="TRANSMEMBRANE PROTEIN 260"/>
    <property type="match status" value="1"/>
</dbReference>
<feature type="transmembrane region" description="Helical" evidence="1">
    <location>
        <begin position="15"/>
        <end position="35"/>
    </location>
</feature>
<feature type="transmembrane region" description="Helical" evidence="1">
    <location>
        <begin position="167"/>
        <end position="185"/>
    </location>
</feature>
<reference evidence="2" key="1">
    <citation type="submission" date="2018-06" db="EMBL/GenBank/DDBJ databases">
        <authorList>
            <person name="Zhirakovskaya E."/>
        </authorList>
    </citation>
    <scope>NUCLEOTIDE SEQUENCE</scope>
</reference>
<protein>
    <recommendedName>
        <fullName evidence="3">DUF2723 domain-containing protein</fullName>
    </recommendedName>
</protein>
<feature type="transmembrane region" description="Helical" evidence="1">
    <location>
        <begin position="143"/>
        <end position="160"/>
    </location>
</feature>
<gene>
    <name evidence="2" type="ORF">MNBD_CHLOROFLEXI01-2072</name>
</gene>
<dbReference type="InterPro" id="IPR021280">
    <property type="entry name" value="TMEM260-like"/>
</dbReference>
<keyword evidence="1" id="KW-0472">Membrane</keyword>
<accession>A0A3B0UKH1</accession>
<keyword evidence="1" id="KW-1133">Transmembrane helix</keyword>